<feature type="compositionally biased region" description="Basic and acidic residues" evidence="1">
    <location>
        <begin position="181"/>
        <end position="190"/>
    </location>
</feature>
<feature type="compositionally biased region" description="Polar residues" evidence="1">
    <location>
        <begin position="68"/>
        <end position="89"/>
    </location>
</feature>
<organism evidence="2 3">
    <name type="scientific">Tripterygium wilfordii</name>
    <name type="common">Thunder God vine</name>
    <dbReference type="NCBI Taxonomy" id="458696"/>
    <lineage>
        <taxon>Eukaryota</taxon>
        <taxon>Viridiplantae</taxon>
        <taxon>Streptophyta</taxon>
        <taxon>Embryophyta</taxon>
        <taxon>Tracheophyta</taxon>
        <taxon>Spermatophyta</taxon>
        <taxon>Magnoliopsida</taxon>
        <taxon>eudicotyledons</taxon>
        <taxon>Gunneridae</taxon>
        <taxon>Pentapetalae</taxon>
        <taxon>rosids</taxon>
        <taxon>fabids</taxon>
        <taxon>Celastrales</taxon>
        <taxon>Celastraceae</taxon>
        <taxon>Tripterygium</taxon>
    </lineage>
</organism>
<sequence>MKNSHKNFSRKRIPATSEGVDENGKSYREMGRNLRSPSKPVTKNFMSPTISATSKANPPRKEVLAERNQITDSPLQKSFNIDSKSTQKTPLYDSRAASVISSPGTTGFGNNDSDLSPYDPLTNYLSPRPEFLRYKPNRLREILLRMEKADEESSDESSLGGSVSTETKKVNDDETDSLHASQEDSLRKENEELEFSDEEFEEEKEEVKGGMTVNDDETDSLHASQEASLKKENEELEFSDVEFKEEEEEVKGGKMVNDDETDTLHASQVDSLKRENEELEFSDEEFEEEEEEVKGGKTGFLKFFLLLVVLVFATSYIYSMNSPTPSPATQAIQDWQYRMHDLVYGMVASYEGKSGVFYSQNDLIGLNHTIIGHDTLAEELVEDIIRGLGDSDEWSQVEEVQTGKFEVMEVVKDELVEEQAGVVCEDACDLKMDTVEISNVKNENIEIKGGQIEENIGVVEVYDHQFEGSDSSVHQQIDVKDENIVVLAELVEEQAGVENIEVVLAELVEGDVRVREDASDLKMNTGEISYKKIENVELESGLVEENFGLVEVYGYQVEVPDFSNVTGRKEDGFLMDPLKEVEHEELNQEAIEVQNIEILSHEVEGSLEEEEEEAVEYMVTESISRGVICVALFSVVSASLTLSFCFKKARKVRQSSPSVFVPSVGPVIEEKCCLVVPDKEQKQIDSVDSYENRLHSVDFRKIVSENSYQTRAPSIELLSEFEVGSISSSLRSGGMKSRMFDSEVSSHYFSQEKELGSTSDSVPIPVQPELSSMSSPSFGSYTAEKKIIKKQKLEGGDYEHKIVMTTPVRRSTRIRNRAVTSP</sequence>
<feature type="region of interest" description="Disordered" evidence="1">
    <location>
        <begin position="1"/>
        <end position="130"/>
    </location>
</feature>
<accession>A0A7J7D6F1</accession>
<dbReference type="InParanoid" id="A0A7J7D6F1"/>
<dbReference type="PANTHER" id="PTHR34775:SF6">
    <property type="entry name" value="TRANSMEMBRANE PROTEIN"/>
    <property type="match status" value="1"/>
</dbReference>
<keyword evidence="3" id="KW-1185">Reference proteome</keyword>
<gene>
    <name evidence="2" type="ORF">HS088_TW10G00650</name>
</gene>
<evidence type="ECO:0000256" key="1">
    <source>
        <dbReference type="SAM" id="MobiDB-lite"/>
    </source>
</evidence>
<evidence type="ECO:0000313" key="2">
    <source>
        <dbReference type="EMBL" id="KAF5741646.1"/>
    </source>
</evidence>
<dbReference type="EMBL" id="JAAARO010000010">
    <property type="protein sequence ID" value="KAF5741646.1"/>
    <property type="molecule type" value="Genomic_DNA"/>
</dbReference>
<feature type="compositionally biased region" description="Basic and acidic residues" evidence="1">
    <location>
        <begin position="22"/>
        <end position="32"/>
    </location>
</feature>
<proteinExistence type="predicted"/>
<name>A0A7J7D6F1_TRIWF</name>
<feature type="compositionally biased region" description="Polar residues" evidence="1">
    <location>
        <begin position="99"/>
        <end position="114"/>
    </location>
</feature>
<feature type="region of interest" description="Disordered" evidence="1">
    <location>
        <begin position="146"/>
        <end position="234"/>
    </location>
</feature>
<reference evidence="2 3" key="1">
    <citation type="journal article" date="2020" name="Nat. Commun.">
        <title>Genome of Tripterygium wilfordii and identification of cytochrome P450 involved in triptolide biosynthesis.</title>
        <authorList>
            <person name="Tu L."/>
            <person name="Su P."/>
            <person name="Zhang Z."/>
            <person name="Gao L."/>
            <person name="Wang J."/>
            <person name="Hu T."/>
            <person name="Zhou J."/>
            <person name="Zhang Y."/>
            <person name="Zhao Y."/>
            <person name="Liu Y."/>
            <person name="Song Y."/>
            <person name="Tong Y."/>
            <person name="Lu Y."/>
            <person name="Yang J."/>
            <person name="Xu C."/>
            <person name="Jia M."/>
            <person name="Peters R.J."/>
            <person name="Huang L."/>
            <person name="Gao W."/>
        </authorList>
    </citation>
    <scope>NUCLEOTIDE SEQUENCE [LARGE SCALE GENOMIC DNA]</scope>
    <source>
        <strain evidence="3">cv. XIE 37</strain>
        <tissue evidence="2">Leaf</tissue>
    </source>
</reference>
<feature type="compositionally biased region" description="Acidic residues" evidence="1">
    <location>
        <begin position="191"/>
        <end position="204"/>
    </location>
</feature>
<comment type="caution">
    <text evidence="2">The sequence shown here is derived from an EMBL/GenBank/DDBJ whole genome shotgun (WGS) entry which is preliminary data.</text>
</comment>
<dbReference type="AlphaFoldDB" id="A0A7J7D6F1"/>
<feature type="compositionally biased region" description="Basic residues" evidence="1">
    <location>
        <begin position="1"/>
        <end position="13"/>
    </location>
</feature>
<protein>
    <submittedName>
        <fullName evidence="2">Uncharacterized protein</fullName>
    </submittedName>
</protein>
<evidence type="ECO:0000313" key="3">
    <source>
        <dbReference type="Proteomes" id="UP000593562"/>
    </source>
</evidence>
<dbReference type="PANTHER" id="PTHR34775">
    <property type="entry name" value="TRANSMEMBRANE PROTEIN"/>
    <property type="match status" value="1"/>
</dbReference>
<dbReference type="Proteomes" id="UP000593562">
    <property type="component" value="Unassembled WGS sequence"/>
</dbReference>
<feature type="compositionally biased region" description="Polar residues" evidence="1">
    <location>
        <begin position="35"/>
        <end position="56"/>
    </location>
</feature>